<proteinExistence type="predicted"/>
<gene>
    <name evidence="1" type="ORF">ENU14_03000</name>
</gene>
<dbReference type="GO" id="GO:0003677">
    <property type="term" value="F:DNA binding"/>
    <property type="evidence" value="ECO:0007669"/>
    <property type="project" value="UniProtKB-KW"/>
</dbReference>
<dbReference type="InterPro" id="IPR036388">
    <property type="entry name" value="WH-like_DNA-bd_sf"/>
</dbReference>
<organism evidence="1">
    <name type="scientific">Staphylothermus marinus</name>
    <dbReference type="NCBI Taxonomy" id="2280"/>
    <lineage>
        <taxon>Archaea</taxon>
        <taxon>Thermoproteota</taxon>
        <taxon>Thermoprotei</taxon>
        <taxon>Desulfurococcales</taxon>
        <taxon>Desulfurococcaceae</taxon>
        <taxon>Staphylothermus</taxon>
    </lineage>
</organism>
<dbReference type="InterPro" id="IPR036390">
    <property type="entry name" value="WH_DNA-bd_sf"/>
</dbReference>
<accession>A0A7C4D7I9</accession>
<keyword evidence="1" id="KW-0238">DNA-binding</keyword>
<evidence type="ECO:0000313" key="1">
    <source>
        <dbReference type="EMBL" id="HGM58542.1"/>
    </source>
</evidence>
<dbReference type="SUPFAM" id="SSF46785">
    <property type="entry name" value="Winged helix' DNA-binding domain"/>
    <property type="match status" value="1"/>
</dbReference>
<dbReference type="EMBL" id="DTBJ01000020">
    <property type="protein sequence ID" value="HGM58542.1"/>
    <property type="molecule type" value="Genomic_DNA"/>
</dbReference>
<reference evidence="1" key="1">
    <citation type="journal article" date="2020" name="mSystems">
        <title>Genome- and Community-Level Interaction Insights into Carbon Utilization and Element Cycling Functions of Hydrothermarchaeota in Hydrothermal Sediment.</title>
        <authorList>
            <person name="Zhou Z."/>
            <person name="Liu Y."/>
            <person name="Xu W."/>
            <person name="Pan J."/>
            <person name="Luo Z.H."/>
            <person name="Li M."/>
        </authorList>
    </citation>
    <scope>NUCLEOTIDE SEQUENCE [LARGE SCALE GENOMIC DNA]</scope>
    <source>
        <strain evidence="1">SpSt-642</strain>
    </source>
</reference>
<name>A0A7C4D7I9_STAMA</name>
<protein>
    <submittedName>
        <fullName evidence="1">DNA-binding protein</fullName>
    </submittedName>
</protein>
<sequence length="81" mass="9790">MERKTTKEIVLDVLKREKRPLTPKEIQSLTNLNYNTIRGRLQDLKKANLVVRTEAGWIYKEYSGEIKVEEFTKKRRRRKKE</sequence>
<dbReference type="Gene3D" id="1.10.10.10">
    <property type="entry name" value="Winged helix-like DNA-binding domain superfamily/Winged helix DNA-binding domain"/>
    <property type="match status" value="1"/>
</dbReference>
<dbReference type="AlphaFoldDB" id="A0A7C4D7I9"/>
<comment type="caution">
    <text evidence="1">The sequence shown here is derived from an EMBL/GenBank/DDBJ whole genome shotgun (WGS) entry which is preliminary data.</text>
</comment>